<feature type="signal peptide" evidence="1">
    <location>
        <begin position="1"/>
        <end position="23"/>
    </location>
</feature>
<dbReference type="AlphaFoldDB" id="A0A8H3IQE8"/>
<dbReference type="EMBL" id="CAJPDS010000033">
    <property type="protein sequence ID" value="CAF9923570.1"/>
    <property type="molecule type" value="Genomic_DNA"/>
</dbReference>
<evidence type="ECO:0000313" key="2">
    <source>
        <dbReference type="EMBL" id="CAF9923570.1"/>
    </source>
</evidence>
<proteinExistence type="predicted"/>
<evidence type="ECO:0008006" key="4">
    <source>
        <dbReference type="Google" id="ProtNLM"/>
    </source>
</evidence>
<name>A0A8H3IQE8_9LECA</name>
<protein>
    <recommendedName>
        <fullName evidence="4">Effector protein</fullName>
    </recommendedName>
</protein>
<gene>
    <name evidence="2" type="ORF">HETSPECPRED_005368</name>
</gene>
<accession>A0A8H3IQE8</accession>
<evidence type="ECO:0000256" key="1">
    <source>
        <dbReference type="SAM" id="SignalP"/>
    </source>
</evidence>
<reference evidence="2" key="1">
    <citation type="submission" date="2021-03" db="EMBL/GenBank/DDBJ databases">
        <authorList>
            <person name="Tagirdzhanova G."/>
        </authorList>
    </citation>
    <scope>NUCLEOTIDE SEQUENCE</scope>
</reference>
<keyword evidence="3" id="KW-1185">Reference proteome</keyword>
<dbReference type="Proteomes" id="UP000664521">
    <property type="component" value="Unassembled WGS sequence"/>
</dbReference>
<comment type="caution">
    <text evidence="2">The sequence shown here is derived from an EMBL/GenBank/DDBJ whole genome shotgun (WGS) entry which is preliminary data.</text>
</comment>
<evidence type="ECO:0000313" key="3">
    <source>
        <dbReference type="Proteomes" id="UP000664521"/>
    </source>
</evidence>
<feature type="chain" id="PRO_5034033845" description="Effector protein" evidence="1">
    <location>
        <begin position="24"/>
        <end position="263"/>
    </location>
</feature>
<keyword evidence="1" id="KW-0732">Signal</keyword>
<sequence length="263" mass="28990">MYPTKTFLVFIIFHLFINAYAWSAEFNGLVTKGAQRISDIANAGQTDTGRACTLNKWYTSRGRQTKPKPGLRRTITNNQLAISTTDENFSPISVSYGNGDPTVNPAADAKAKFDCTYNPTDGAIVYLDIFSSTAFTSASSADYMSSADATWAVYQGAKDALDGKSPSDYTNVRYLIHTNVQSDGAAGMFEEIYNAQPADQRTTMSFTDQTSDQFKAIMGLDNGAVTAGLLRFHNQSMGKKLMKSVNVYLNDDQWDIWWELDSA</sequence>
<organism evidence="2 3">
    <name type="scientific">Heterodermia speciosa</name>
    <dbReference type="NCBI Taxonomy" id="116794"/>
    <lineage>
        <taxon>Eukaryota</taxon>
        <taxon>Fungi</taxon>
        <taxon>Dikarya</taxon>
        <taxon>Ascomycota</taxon>
        <taxon>Pezizomycotina</taxon>
        <taxon>Lecanoromycetes</taxon>
        <taxon>OSLEUM clade</taxon>
        <taxon>Lecanoromycetidae</taxon>
        <taxon>Caliciales</taxon>
        <taxon>Physciaceae</taxon>
        <taxon>Heterodermia</taxon>
    </lineage>
</organism>